<evidence type="ECO:0000256" key="1">
    <source>
        <dbReference type="ARBA" id="ARBA00023015"/>
    </source>
</evidence>
<dbReference type="InterPro" id="IPR010982">
    <property type="entry name" value="Lambda_DNA-bd_dom_sf"/>
</dbReference>
<dbReference type="GO" id="GO:0003677">
    <property type="term" value="F:DNA binding"/>
    <property type="evidence" value="ECO:0007669"/>
    <property type="project" value="UniProtKB-KW"/>
</dbReference>
<dbReference type="PROSITE" id="PS00356">
    <property type="entry name" value="HTH_LACI_1"/>
    <property type="match status" value="1"/>
</dbReference>
<dbReference type="InterPro" id="IPR046335">
    <property type="entry name" value="LacI/GalR-like_sensor"/>
</dbReference>
<dbReference type="CDD" id="cd01575">
    <property type="entry name" value="PBP1_GntR"/>
    <property type="match status" value="1"/>
</dbReference>
<comment type="caution">
    <text evidence="6">The sequence shown here is derived from an EMBL/GenBank/DDBJ whole genome shotgun (WGS) entry which is preliminary data.</text>
</comment>
<gene>
    <name evidence="6" type="ORF">AACH11_07735</name>
</gene>
<evidence type="ECO:0000256" key="3">
    <source>
        <dbReference type="ARBA" id="ARBA00023163"/>
    </source>
</evidence>
<dbReference type="EMBL" id="JBBUTF010000006">
    <property type="protein sequence ID" value="MEK8025848.1"/>
    <property type="molecule type" value="Genomic_DNA"/>
</dbReference>
<dbReference type="SUPFAM" id="SSF47413">
    <property type="entry name" value="lambda repressor-like DNA-binding domains"/>
    <property type="match status" value="1"/>
</dbReference>
<dbReference type="Pfam" id="PF00356">
    <property type="entry name" value="LacI"/>
    <property type="match status" value="1"/>
</dbReference>
<dbReference type="SMART" id="SM00354">
    <property type="entry name" value="HTH_LACI"/>
    <property type="match status" value="1"/>
</dbReference>
<dbReference type="InterPro" id="IPR000843">
    <property type="entry name" value="HTH_LacI"/>
</dbReference>
<reference evidence="6 7" key="1">
    <citation type="submission" date="2024-04" db="EMBL/GenBank/DDBJ databases">
        <title>Novel species of the genus Ideonella isolated from streams.</title>
        <authorList>
            <person name="Lu H."/>
        </authorList>
    </citation>
    <scope>NUCLEOTIDE SEQUENCE [LARGE SCALE GENOMIC DNA]</scope>
    <source>
        <strain evidence="6 7">BYS139W</strain>
    </source>
</reference>
<proteinExistence type="predicted"/>
<evidence type="ECO:0000259" key="5">
    <source>
        <dbReference type="PROSITE" id="PS50932"/>
    </source>
</evidence>
<keyword evidence="7" id="KW-1185">Reference proteome</keyword>
<protein>
    <submittedName>
        <fullName evidence="6">LacI family DNA-binding transcriptional regulator</fullName>
    </submittedName>
</protein>
<keyword evidence="2 6" id="KW-0238">DNA-binding</keyword>
<keyword evidence="3" id="KW-0804">Transcription</keyword>
<evidence type="ECO:0000313" key="6">
    <source>
        <dbReference type="EMBL" id="MEK8025848.1"/>
    </source>
</evidence>
<dbReference type="SUPFAM" id="SSF53822">
    <property type="entry name" value="Periplasmic binding protein-like I"/>
    <property type="match status" value="1"/>
</dbReference>
<dbReference type="Gene3D" id="1.10.260.40">
    <property type="entry name" value="lambda repressor-like DNA-binding domains"/>
    <property type="match status" value="1"/>
</dbReference>
<dbReference type="Gene3D" id="3.40.50.2300">
    <property type="match status" value="2"/>
</dbReference>
<evidence type="ECO:0000256" key="2">
    <source>
        <dbReference type="ARBA" id="ARBA00023125"/>
    </source>
</evidence>
<organism evidence="6 7">
    <name type="scientific">Pseudaquabacterium rugosum</name>
    <dbReference type="NCBI Taxonomy" id="2984194"/>
    <lineage>
        <taxon>Bacteria</taxon>
        <taxon>Pseudomonadati</taxon>
        <taxon>Pseudomonadota</taxon>
        <taxon>Betaproteobacteria</taxon>
        <taxon>Burkholderiales</taxon>
        <taxon>Sphaerotilaceae</taxon>
        <taxon>Pseudaquabacterium</taxon>
    </lineage>
</organism>
<keyword evidence="1" id="KW-0805">Transcription regulation</keyword>
<accession>A0ABU9B8D4</accession>
<sequence length="371" mass="38774">MPARKPTASKPPPPATTSPSPAGAAVPAPPATQVTMADIAARVGVSKMTVSRALNREGSSSRSTSEALRQRILQACQEMGYVIDQTARTFSSKRSGFVAALVPALNNSNFSDTAHGLTAALEASGLQVLLGYTDYDAATEERLLRAMLSRRPEGVIVTGGTHTAAARRLLQAAGVPVVETWDLPLQPVEHCVGFSNAEAVAQLVHQLHAQGYRRLAFLGGVPESDARGADRRRGFEQAMAALGLDASRQLSVGQAPVSMAHGAQGVVQLLQRWPDTDALVCVSDHPAFGALAECQRRGIAVPQQLAIAGFGGFEVGTSCHPRLSTVAVDCTGIGRAAGELLLRAIAAAREGTPLAPQTVLIPFQVELRGSS</sequence>
<feature type="compositionally biased region" description="Low complexity" evidence="4">
    <location>
        <begin position="17"/>
        <end position="26"/>
    </location>
</feature>
<evidence type="ECO:0000256" key="4">
    <source>
        <dbReference type="SAM" id="MobiDB-lite"/>
    </source>
</evidence>
<dbReference type="InterPro" id="IPR028082">
    <property type="entry name" value="Peripla_BP_I"/>
</dbReference>
<feature type="region of interest" description="Disordered" evidence="4">
    <location>
        <begin position="1"/>
        <end position="29"/>
    </location>
</feature>
<name>A0ABU9B8D4_9BURK</name>
<dbReference type="Proteomes" id="UP001368500">
    <property type="component" value="Unassembled WGS sequence"/>
</dbReference>
<dbReference type="PANTHER" id="PTHR30146">
    <property type="entry name" value="LACI-RELATED TRANSCRIPTIONAL REPRESSOR"/>
    <property type="match status" value="1"/>
</dbReference>
<dbReference type="CDD" id="cd01392">
    <property type="entry name" value="HTH_LacI"/>
    <property type="match status" value="1"/>
</dbReference>
<dbReference type="PANTHER" id="PTHR30146:SF33">
    <property type="entry name" value="TRANSCRIPTIONAL REGULATOR"/>
    <property type="match status" value="1"/>
</dbReference>
<dbReference type="PROSITE" id="PS50932">
    <property type="entry name" value="HTH_LACI_2"/>
    <property type="match status" value="1"/>
</dbReference>
<evidence type="ECO:0000313" key="7">
    <source>
        <dbReference type="Proteomes" id="UP001368500"/>
    </source>
</evidence>
<feature type="domain" description="HTH lacI-type" evidence="5">
    <location>
        <begin position="34"/>
        <end position="92"/>
    </location>
</feature>
<dbReference type="Pfam" id="PF13377">
    <property type="entry name" value="Peripla_BP_3"/>
    <property type="match status" value="1"/>
</dbReference>